<dbReference type="SUPFAM" id="SSF55144">
    <property type="entry name" value="LigT-like"/>
    <property type="match status" value="1"/>
</dbReference>
<dbReference type="Gene3D" id="3.90.1140.10">
    <property type="entry name" value="Cyclic phosphodiesterase"/>
    <property type="match status" value="1"/>
</dbReference>
<organism evidence="1 2">
    <name type="scientific">Nonomuraea antimicrobica</name>
    <dbReference type="NCBI Taxonomy" id="561173"/>
    <lineage>
        <taxon>Bacteria</taxon>
        <taxon>Bacillati</taxon>
        <taxon>Actinomycetota</taxon>
        <taxon>Actinomycetes</taxon>
        <taxon>Streptosporangiales</taxon>
        <taxon>Streptosporangiaceae</taxon>
        <taxon>Nonomuraea</taxon>
    </lineage>
</organism>
<evidence type="ECO:0008006" key="3">
    <source>
        <dbReference type="Google" id="ProtNLM"/>
    </source>
</evidence>
<name>A0ABP7CVW1_9ACTN</name>
<protein>
    <recommendedName>
        <fullName evidence="3">2'-5' RNA ligase</fullName>
    </recommendedName>
</protein>
<keyword evidence="2" id="KW-1185">Reference proteome</keyword>
<comment type="caution">
    <text evidence="1">The sequence shown here is derived from an EMBL/GenBank/DDBJ whole genome shotgun (WGS) entry which is preliminary data.</text>
</comment>
<accession>A0ABP7CVW1</accession>
<dbReference type="Pfam" id="PF13563">
    <property type="entry name" value="2_5_RNA_ligase2"/>
    <property type="match status" value="1"/>
</dbReference>
<reference evidence="2" key="1">
    <citation type="journal article" date="2019" name="Int. J. Syst. Evol. Microbiol.">
        <title>The Global Catalogue of Microorganisms (GCM) 10K type strain sequencing project: providing services to taxonomists for standard genome sequencing and annotation.</title>
        <authorList>
            <consortium name="The Broad Institute Genomics Platform"/>
            <consortium name="The Broad Institute Genome Sequencing Center for Infectious Disease"/>
            <person name="Wu L."/>
            <person name="Ma J."/>
        </authorList>
    </citation>
    <scope>NUCLEOTIDE SEQUENCE [LARGE SCALE GENOMIC DNA]</scope>
    <source>
        <strain evidence="2">JCM 16904</strain>
    </source>
</reference>
<dbReference type="Proteomes" id="UP001500902">
    <property type="component" value="Unassembled WGS sequence"/>
</dbReference>
<dbReference type="InterPro" id="IPR009097">
    <property type="entry name" value="Cyclic_Pdiesterase"/>
</dbReference>
<evidence type="ECO:0000313" key="2">
    <source>
        <dbReference type="Proteomes" id="UP001500902"/>
    </source>
</evidence>
<gene>
    <name evidence="1" type="ORF">GCM10022224_071110</name>
</gene>
<evidence type="ECO:0000313" key="1">
    <source>
        <dbReference type="EMBL" id="GAA3695292.1"/>
    </source>
</evidence>
<sequence>MDMDETRNHWWWRPGWHTGRSFYTWHILVEDQPAIHEFAQQLQPELEATGALGPIPLEWLHMTMQGIGFTNEVSDDTLNAIAAAVTERVASIGPVTVTLGPPVVDPEGVNLPVRPTEVVDTIRRAVRAGIADIWGADRVPESEDGFVPHVSLAYSHTSGASLTPIREILARHAITIPAVLTRASLIDINRDNGMYRWTLVRRASFAATT</sequence>
<dbReference type="EMBL" id="BAAAZP010000145">
    <property type="protein sequence ID" value="GAA3695292.1"/>
    <property type="molecule type" value="Genomic_DNA"/>
</dbReference>
<proteinExistence type="predicted"/>